<dbReference type="InterPro" id="IPR025235">
    <property type="entry name" value="DUF4178"/>
</dbReference>
<sequence>MSVWKRVRNIFAKHELPHEESSLLTLGPGDVIEVSLETYRVTGKTRNQNRNAVMLTLQDGGRVRYLLIEERERTIYQLYDVIDGRLDSPDEIPTTIEMDDCAYHLEEQFFGRVTAAGQTAFLTSGEQHVWQYQSDDRRLLRIEWQDGRFQLYEGESILPADVQVLRGT</sequence>
<dbReference type="AlphaFoldDB" id="A0A7T5ENR4"/>
<gene>
    <name evidence="2" type="ORF">JD108_08695</name>
    <name evidence="3" type="ORF">KDJ56_08375</name>
</gene>
<dbReference type="Pfam" id="PF13785">
    <property type="entry name" value="DUF4178"/>
    <property type="match status" value="1"/>
</dbReference>
<protein>
    <submittedName>
        <fullName evidence="2">DUF4178 domain-containing protein</fullName>
    </submittedName>
</protein>
<evidence type="ECO:0000313" key="5">
    <source>
        <dbReference type="Proteomes" id="UP000677234"/>
    </source>
</evidence>
<reference evidence="3" key="2">
    <citation type="submission" date="2021-04" db="EMBL/GenBank/DDBJ databases">
        <title>Brevibacillus composti FJAT-54423, complete genome.</title>
        <authorList>
            <person name="Tang R."/>
        </authorList>
    </citation>
    <scope>NUCLEOTIDE SEQUENCE</scope>
    <source>
        <strain evidence="3">FJAT-54424</strain>
    </source>
</reference>
<organism evidence="2 4">
    <name type="scientific">Brevibacillus composti</name>
    <dbReference type="NCBI Taxonomy" id="2796470"/>
    <lineage>
        <taxon>Bacteria</taxon>
        <taxon>Bacillati</taxon>
        <taxon>Bacillota</taxon>
        <taxon>Bacilli</taxon>
        <taxon>Bacillales</taxon>
        <taxon>Paenibacillaceae</taxon>
        <taxon>Brevibacillus</taxon>
    </lineage>
</organism>
<dbReference type="RefSeq" id="WP_198829437.1">
    <property type="nucleotide sequence ID" value="NZ_CP066308.1"/>
</dbReference>
<keyword evidence="5" id="KW-1185">Reference proteome</keyword>
<feature type="domain" description="DUF4178" evidence="1">
    <location>
        <begin position="27"/>
        <end position="159"/>
    </location>
</feature>
<evidence type="ECO:0000313" key="3">
    <source>
        <dbReference type="EMBL" id="QUO42953.1"/>
    </source>
</evidence>
<evidence type="ECO:0000313" key="2">
    <source>
        <dbReference type="EMBL" id="QQE75927.1"/>
    </source>
</evidence>
<dbReference type="EMBL" id="CP066308">
    <property type="protein sequence ID" value="QQE75927.1"/>
    <property type="molecule type" value="Genomic_DNA"/>
</dbReference>
<accession>A0A7T5ENR4</accession>
<evidence type="ECO:0000259" key="1">
    <source>
        <dbReference type="Pfam" id="PF13785"/>
    </source>
</evidence>
<proteinExistence type="predicted"/>
<name>A0A7T5ENR4_9BACL</name>
<dbReference type="Proteomes" id="UP000595847">
    <property type="component" value="Chromosome"/>
</dbReference>
<dbReference type="KEGG" id="bcop:JD108_08695"/>
<evidence type="ECO:0000313" key="4">
    <source>
        <dbReference type="Proteomes" id="UP000595847"/>
    </source>
</evidence>
<dbReference type="Proteomes" id="UP000677234">
    <property type="component" value="Chromosome"/>
</dbReference>
<reference evidence="2 4" key="1">
    <citation type="submission" date="2020-12" db="EMBL/GenBank/DDBJ databases">
        <title>strain FJAT-54423T represents a novel species of the genus Brevibacillus.</title>
        <authorList>
            <person name="Tang R."/>
        </authorList>
    </citation>
    <scope>NUCLEOTIDE SEQUENCE [LARGE SCALE GENOMIC DNA]</scope>
    <source>
        <strain evidence="2 4">FJAT-54423</strain>
    </source>
</reference>
<dbReference type="EMBL" id="CP073708">
    <property type="protein sequence ID" value="QUO42953.1"/>
    <property type="molecule type" value="Genomic_DNA"/>
</dbReference>